<dbReference type="Proteomes" id="UP000316008">
    <property type="component" value="Unassembled WGS sequence"/>
</dbReference>
<dbReference type="EMBL" id="VLPL01000005">
    <property type="protein sequence ID" value="TSJ42300.1"/>
    <property type="molecule type" value="Genomic_DNA"/>
</dbReference>
<protein>
    <submittedName>
        <fullName evidence="1">Uncharacterized protein</fullName>
    </submittedName>
</protein>
<sequence length="125" mass="14607">MDKFFNACVEALGKEKEVYDEERTIRAFNRFLEAFSFAVIEINWEKYPDHKVISGPKDLKGLKLNDCFIFWNEGRLPAVKTTFSQAIKCRQKIAELSPFAWIVGANYDWVLEFHSQGKVRFTFAD</sequence>
<dbReference type="AlphaFoldDB" id="A0A556MQU9"/>
<dbReference type="InterPro" id="IPR049585">
    <property type="entry name" value="CdiI_EcoliA0-like"/>
</dbReference>
<organism evidence="1 2">
    <name type="scientific">Fluviicola chungangensis</name>
    <dbReference type="NCBI Taxonomy" id="2597671"/>
    <lineage>
        <taxon>Bacteria</taxon>
        <taxon>Pseudomonadati</taxon>
        <taxon>Bacteroidota</taxon>
        <taxon>Flavobacteriia</taxon>
        <taxon>Flavobacteriales</taxon>
        <taxon>Crocinitomicaceae</taxon>
        <taxon>Fluviicola</taxon>
    </lineage>
</organism>
<keyword evidence="2" id="KW-1185">Reference proteome</keyword>
<dbReference type="OrthoDB" id="6565706at2"/>
<accession>A0A556MQU9</accession>
<evidence type="ECO:0000313" key="2">
    <source>
        <dbReference type="Proteomes" id="UP000316008"/>
    </source>
</evidence>
<name>A0A556MQU9_9FLAO</name>
<proteinExistence type="predicted"/>
<comment type="caution">
    <text evidence="1">The sequence shown here is derived from an EMBL/GenBank/DDBJ whole genome shotgun (WGS) entry which is preliminary data.</text>
</comment>
<gene>
    <name evidence="1" type="ORF">FO442_11065</name>
</gene>
<dbReference type="RefSeq" id="WP_144333255.1">
    <property type="nucleotide sequence ID" value="NZ_VLPL01000005.1"/>
</dbReference>
<dbReference type="Pfam" id="PF24172">
    <property type="entry name" value="CdiI_ImmP"/>
    <property type="match status" value="1"/>
</dbReference>
<evidence type="ECO:0000313" key="1">
    <source>
        <dbReference type="EMBL" id="TSJ42300.1"/>
    </source>
</evidence>
<reference evidence="1 2" key="1">
    <citation type="submission" date="2019-07" db="EMBL/GenBank/DDBJ databases">
        <authorList>
            <person name="Huq M.A."/>
        </authorList>
    </citation>
    <scope>NUCLEOTIDE SEQUENCE [LARGE SCALE GENOMIC DNA]</scope>
    <source>
        <strain evidence="1 2">MAH-3</strain>
    </source>
</reference>